<dbReference type="EMBL" id="ML987208">
    <property type="protein sequence ID" value="KAF2242360.1"/>
    <property type="molecule type" value="Genomic_DNA"/>
</dbReference>
<dbReference type="InterPro" id="IPR012338">
    <property type="entry name" value="Beta-lactam/transpept-like"/>
</dbReference>
<accession>A0A6A6HYB8</accession>
<dbReference type="InterPro" id="IPR051478">
    <property type="entry name" value="Beta-lactamase-like_AB/R"/>
</dbReference>
<dbReference type="AlphaFoldDB" id="A0A6A6HYB8"/>
<feature type="domain" description="Beta-lactamase-like ARB-00930-like C-terminal" evidence="4">
    <location>
        <begin position="420"/>
        <end position="578"/>
    </location>
</feature>
<evidence type="ECO:0000313" key="5">
    <source>
        <dbReference type="EMBL" id="KAF2242360.1"/>
    </source>
</evidence>
<feature type="signal peptide" evidence="2">
    <location>
        <begin position="1"/>
        <end position="19"/>
    </location>
</feature>
<keyword evidence="6" id="KW-1185">Reference proteome</keyword>
<dbReference type="Proteomes" id="UP000800094">
    <property type="component" value="Unassembled WGS sequence"/>
</dbReference>
<dbReference type="Pfam" id="PF26335">
    <property type="entry name" value="ARB_00930_C"/>
    <property type="match status" value="1"/>
</dbReference>
<dbReference type="GeneID" id="54577640"/>
<sequence length="586" mass="64064">MRLQRSLFVLSFTALRISAYSGCSPDGPLLPRPQKLAQSTAIQNATSQLQSSLDKALSGNSRAGWSVENTSFSIGFISADSEVPIWEYHHRGAANINGTYHTDGDTQYLVGSISKLITDMLVLRTGIDLDVPVTQYLPQLSNESSIISWENITLASLADHLSGIPPNYGFSEWYFLQPLLEQLGFPPLSVDAYEECGIAGLNGACSEEQLLKGMTTVHPITVPYHRPVYSTLSFTLLSYALSAKYNKSYTNLLEDFVIRPLGLTNTGASPGNASRAAIPPIENNWGSDYGDNAPGGGLYSSLNDLSRIIQTILNRTALNTETEVREWLKPHSSTSSPYTLVGRPWEIFRSTSLTPAHPHTIDIYAKTGGAYGYTAQMAIIDQYGIGLTILTAGPPEAYRILYDTMLSTLLPALEEETRLQAQKYVGNFSSSDAMVNLSTSMGDGPGIRLDQLTRNGSDILAAISQFYTQALPQFGTLSPDFRIFPAAFSQRAVENIDGREKDVVRQDWRINLDFLPNTAESSGSELPGQGAVREACIAWQTADWFYYGGEAVDRVVFVEEGGTGRLLGVEVPFLRTGLMCAVEMYS</sequence>
<evidence type="ECO:0000256" key="1">
    <source>
        <dbReference type="ARBA" id="ARBA00038473"/>
    </source>
</evidence>
<proteinExistence type="inferred from homology"/>
<evidence type="ECO:0000259" key="4">
    <source>
        <dbReference type="Pfam" id="PF26335"/>
    </source>
</evidence>
<feature type="domain" description="Beta-lactamase-related" evidence="3">
    <location>
        <begin position="89"/>
        <end position="396"/>
    </location>
</feature>
<protein>
    <submittedName>
        <fullName evidence="5">Beta-lactamase/transpeptidase-like protein</fullName>
    </submittedName>
</protein>
<dbReference type="InterPro" id="IPR058664">
    <property type="entry name" value="ARB_00930-like_C"/>
</dbReference>
<gene>
    <name evidence="5" type="ORF">BU26DRAFT_438817</name>
</gene>
<dbReference type="SUPFAM" id="SSF56601">
    <property type="entry name" value="beta-lactamase/transpeptidase-like"/>
    <property type="match status" value="1"/>
</dbReference>
<organism evidence="5 6">
    <name type="scientific">Trematosphaeria pertusa</name>
    <dbReference type="NCBI Taxonomy" id="390896"/>
    <lineage>
        <taxon>Eukaryota</taxon>
        <taxon>Fungi</taxon>
        <taxon>Dikarya</taxon>
        <taxon>Ascomycota</taxon>
        <taxon>Pezizomycotina</taxon>
        <taxon>Dothideomycetes</taxon>
        <taxon>Pleosporomycetidae</taxon>
        <taxon>Pleosporales</taxon>
        <taxon>Massarineae</taxon>
        <taxon>Trematosphaeriaceae</taxon>
        <taxon>Trematosphaeria</taxon>
    </lineage>
</organism>
<dbReference type="PANTHER" id="PTHR22935:SF95">
    <property type="entry name" value="BETA-LACTAMASE-LIKE 1-RELATED"/>
    <property type="match status" value="1"/>
</dbReference>
<dbReference type="PANTHER" id="PTHR22935">
    <property type="entry name" value="PENICILLIN-BINDING PROTEIN"/>
    <property type="match status" value="1"/>
</dbReference>
<reference evidence="5" key="1">
    <citation type="journal article" date="2020" name="Stud. Mycol.">
        <title>101 Dothideomycetes genomes: a test case for predicting lifestyles and emergence of pathogens.</title>
        <authorList>
            <person name="Haridas S."/>
            <person name="Albert R."/>
            <person name="Binder M."/>
            <person name="Bloem J."/>
            <person name="Labutti K."/>
            <person name="Salamov A."/>
            <person name="Andreopoulos B."/>
            <person name="Baker S."/>
            <person name="Barry K."/>
            <person name="Bills G."/>
            <person name="Bluhm B."/>
            <person name="Cannon C."/>
            <person name="Castanera R."/>
            <person name="Culley D."/>
            <person name="Daum C."/>
            <person name="Ezra D."/>
            <person name="Gonzalez J."/>
            <person name="Henrissat B."/>
            <person name="Kuo A."/>
            <person name="Liang C."/>
            <person name="Lipzen A."/>
            <person name="Lutzoni F."/>
            <person name="Magnuson J."/>
            <person name="Mondo S."/>
            <person name="Nolan M."/>
            <person name="Ohm R."/>
            <person name="Pangilinan J."/>
            <person name="Park H.-J."/>
            <person name="Ramirez L."/>
            <person name="Alfaro M."/>
            <person name="Sun H."/>
            <person name="Tritt A."/>
            <person name="Yoshinaga Y."/>
            <person name="Zwiers L.-H."/>
            <person name="Turgeon B."/>
            <person name="Goodwin S."/>
            <person name="Spatafora J."/>
            <person name="Crous P."/>
            <person name="Grigoriev I."/>
        </authorList>
    </citation>
    <scope>NUCLEOTIDE SEQUENCE</scope>
    <source>
        <strain evidence="5">CBS 122368</strain>
    </source>
</reference>
<evidence type="ECO:0000313" key="6">
    <source>
        <dbReference type="Proteomes" id="UP000800094"/>
    </source>
</evidence>
<feature type="chain" id="PRO_5025478430" evidence="2">
    <location>
        <begin position="20"/>
        <end position="586"/>
    </location>
</feature>
<comment type="similarity">
    <text evidence="1">Belongs to the beta-lactamase family.</text>
</comment>
<evidence type="ECO:0000259" key="3">
    <source>
        <dbReference type="Pfam" id="PF00144"/>
    </source>
</evidence>
<dbReference type="Gene3D" id="3.40.710.10">
    <property type="entry name" value="DD-peptidase/beta-lactamase superfamily"/>
    <property type="match status" value="1"/>
</dbReference>
<dbReference type="RefSeq" id="XP_033677364.1">
    <property type="nucleotide sequence ID" value="XM_033824310.1"/>
</dbReference>
<evidence type="ECO:0000256" key="2">
    <source>
        <dbReference type="SAM" id="SignalP"/>
    </source>
</evidence>
<dbReference type="Pfam" id="PF00144">
    <property type="entry name" value="Beta-lactamase"/>
    <property type="match status" value="1"/>
</dbReference>
<name>A0A6A6HYB8_9PLEO</name>
<dbReference type="InterPro" id="IPR001466">
    <property type="entry name" value="Beta-lactam-related"/>
</dbReference>
<dbReference type="OrthoDB" id="10250282at2759"/>
<keyword evidence="2" id="KW-0732">Signal</keyword>